<dbReference type="Proteomes" id="UP000494165">
    <property type="component" value="Unassembled WGS sequence"/>
</dbReference>
<evidence type="ECO:0000313" key="1">
    <source>
        <dbReference type="EMBL" id="CAB3373106.1"/>
    </source>
</evidence>
<protein>
    <submittedName>
        <fullName evidence="1">Uncharacterized protein</fullName>
    </submittedName>
</protein>
<accession>A0A8S1CR99</accession>
<keyword evidence="2" id="KW-1185">Reference proteome</keyword>
<name>A0A8S1CR99_9INSE</name>
<evidence type="ECO:0000313" key="2">
    <source>
        <dbReference type="Proteomes" id="UP000494165"/>
    </source>
</evidence>
<gene>
    <name evidence="1" type="ORF">CLODIP_2_CD12626</name>
</gene>
<comment type="caution">
    <text evidence="1">The sequence shown here is derived from an EMBL/GenBank/DDBJ whole genome shotgun (WGS) entry which is preliminary data.</text>
</comment>
<dbReference type="EMBL" id="CADEPI010000081">
    <property type="protein sequence ID" value="CAB3373106.1"/>
    <property type="molecule type" value="Genomic_DNA"/>
</dbReference>
<sequence>MATPMAPTGSSHGASLAAHASLALCTPFSRLWTLTLPVPSECPARPHAQLLPRYVQCSVCATVAPRRAPNRKLSTLPKGQFTPAYIMLLFS</sequence>
<organism evidence="1 2">
    <name type="scientific">Cloeon dipterum</name>
    <dbReference type="NCBI Taxonomy" id="197152"/>
    <lineage>
        <taxon>Eukaryota</taxon>
        <taxon>Metazoa</taxon>
        <taxon>Ecdysozoa</taxon>
        <taxon>Arthropoda</taxon>
        <taxon>Hexapoda</taxon>
        <taxon>Insecta</taxon>
        <taxon>Pterygota</taxon>
        <taxon>Palaeoptera</taxon>
        <taxon>Ephemeroptera</taxon>
        <taxon>Pisciforma</taxon>
        <taxon>Baetidae</taxon>
        <taxon>Cloeon</taxon>
    </lineage>
</organism>
<reference evidence="1 2" key="1">
    <citation type="submission" date="2020-04" db="EMBL/GenBank/DDBJ databases">
        <authorList>
            <person name="Alioto T."/>
            <person name="Alioto T."/>
            <person name="Gomez Garrido J."/>
        </authorList>
    </citation>
    <scope>NUCLEOTIDE SEQUENCE [LARGE SCALE GENOMIC DNA]</scope>
</reference>
<dbReference type="AlphaFoldDB" id="A0A8S1CR99"/>
<proteinExistence type="predicted"/>